<feature type="compositionally biased region" description="Basic and acidic residues" evidence="2">
    <location>
        <begin position="124"/>
        <end position="142"/>
    </location>
</feature>
<evidence type="ECO:0000256" key="2">
    <source>
        <dbReference type="SAM" id="MobiDB-lite"/>
    </source>
</evidence>
<dbReference type="OMA" id="THHEATR"/>
<evidence type="ECO:0000256" key="1">
    <source>
        <dbReference type="SAM" id="Coils"/>
    </source>
</evidence>
<keyword evidence="1" id="KW-0175">Coiled coil</keyword>
<dbReference type="AlphaFoldDB" id="A0A401SWQ4"/>
<feature type="compositionally biased region" description="Basic and acidic residues" evidence="2">
    <location>
        <begin position="39"/>
        <end position="111"/>
    </location>
</feature>
<feature type="compositionally biased region" description="Basic and acidic residues" evidence="2">
    <location>
        <begin position="150"/>
        <end position="211"/>
    </location>
</feature>
<gene>
    <name evidence="4" type="ORF">chiPu_0013262</name>
</gene>
<dbReference type="Proteomes" id="UP000287033">
    <property type="component" value="Unassembled WGS sequence"/>
</dbReference>
<reference evidence="4 5" key="1">
    <citation type="journal article" date="2018" name="Nat. Ecol. Evol.">
        <title>Shark genomes provide insights into elasmobranch evolution and the origin of vertebrates.</title>
        <authorList>
            <person name="Hara Y"/>
            <person name="Yamaguchi K"/>
            <person name="Onimaru K"/>
            <person name="Kadota M"/>
            <person name="Koyanagi M"/>
            <person name="Keeley SD"/>
            <person name="Tatsumi K"/>
            <person name="Tanaka K"/>
            <person name="Motone F"/>
            <person name="Kageyama Y"/>
            <person name="Nozu R"/>
            <person name="Adachi N"/>
            <person name="Nishimura O"/>
            <person name="Nakagawa R"/>
            <person name="Tanegashima C"/>
            <person name="Kiyatake I"/>
            <person name="Matsumoto R"/>
            <person name="Murakumo K"/>
            <person name="Nishida K"/>
            <person name="Terakita A"/>
            <person name="Kuratani S"/>
            <person name="Sato K"/>
            <person name="Hyodo S Kuraku.S."/>
        </authorList>
    </citation>
    <scope>NUCLEOTIDE SEQUENCE [LARGE SCALE GENOMIC DNA]</scope>
</reference>
<feature type="compositionally biased region" description="Basic and acidic residues" evidence="2">
    <location>
        <begin position="251"/>
        <end position="292"/>
    </location>
</feature>
<keyword evidence="3" id="KW-0732">Signal</keyword>
<evidence type="ECO:0000313" key="4">
    <source>
        <dbReference type="EMBL" id="GCC34786.1"/>
    </source>
</evidence>
<accession>A0A401SWQ4</accession>
<proteinExistence type="predicted"/>
<feature type="signal peptide" evidence="3">
    <location>
        <begin position="1"/>
        <end position="18"/>
    </location>
</feature>
<feature type="compositionally biased region" description="Acidic residues" evidence="2">
    <location>
        <begin position="240"/>
        <end position="250"/>
    </location>
</feature>
<feature type="region of interest" description="Disordered" evidence="2">
    <location>
        <begin position="39"/>
        <end position="292"/>
    </location>
</feature>
<sequence>MVCKVFLAWILFCSQVISRPLSSELEKEDEKNLLKELEELTHHEATREGATKKSDKKWNYPEEDSIEWREEKRMNRPQILDKKGLSAERRDDVSHREWTDAKKDVPLKREEDLGEYEESEEDLKEQHGYKIGKDDTKVVLHESEEELSEDEKQSPEKRHRESSEEEDRSSREDKQEDRDILQIDKLIEKIAREELEEEDGKRADEKKHHVQEYSSEEEEEDYRKRSEEAPGHVTKRVEENASDEETDQFETEEKGVKVFDSKSQLHETDDKRSLEKKAQDEKRHHFLEEGMGLKRHDDELDYLEKRHHGIAESEEVEEEEREEERKLNYEERRLKSLVAIEKELKSVAEKLREIRKG</sequence>
<comment type="caution">
    <text evidence="4">The sequence shown here is derived from an EMBL/GenBank/DDBJ whole genome shotgun (WGS) entry which is preliminary data.</text>
</comment>
<evidence type="ECO:0000256" key="3">
    <source>
        <dbReference type="SAM" id="SignalP"/>
    </source>
</evidence>
<evidence type="ECO:0000313" key="5">
    <source>
        <dbReference type="Proteomes" id="UP000287033"/>
    </source>
</evidence>
<evidence type="ECO:0008006" key="6">
    <source>
        <dbReference type="Google" id="ProtNLM"/>
    </source>
</evidence>
<dbReference type="OrthoDB" id="9948620at2759"/>
<protein>
    <recommendedName>
        <fullName evidence="6">Chromogranin A</fullName>
    </recommendedName>
</protein>
<organism evidence="4 5">
    <name type="scientific">Chiloscyllium punctatum</name>
    <name type="common">Brownbanded bambooshark</name>
    <name type="synonym">Hemiscyllium punctatum</name>
    <dbReference type="NCBI Taxonomy" id="137246"/>
    <lineage>
        <taxon>Eukaryota</taxon>
        <taxon>Metazoa</taxon>
        <taxon>Chordata</taxon>
        <taxon>Craniata</taxon>
        <taxon>Vertebrata</taxon>
        <taxon>Chondrichthyes</taxon>
        <taxon>Elasmobranchii</taxon>
        <taxon>Galeomorphii</taxon>
        <taxon>Galeoidea</taxon>
        <taxon>Orectolobiformes</taxon>
        <taxon>Hemiscylliidae</taxon>
        <taxon>Chiloscyllium</taxon>
    </lineage>
</organism>
<keyword evidence="5" id="KW-1185">Reference proteome</keyword>
<feature type="compositionally biased region" description="Basic and acidic residues" evidence="2">
    <location>
        <begin position="221"/>
        <end position="239"/>
    </location>
</feature>
<name>A0A401SWQ4_CHIPU</name>
<feature type="chain" id="PRO_5019078522" description="Chromogranin A" evidence="3">
    <location>
        <begin position="19"/>
        <end position="357"/>
    </location>
</feature>
<dbReference type="EMBL" id="BEZZ01000631">
    <property type="protein sequence ID" value="GCC34786.1"/>
    <property type="molecule type" value="Genomic_DNA"/>
</dbReference>
<feature type="compositionally biased region" description="Acidic residues" evidence="2">
    <location>
        <begin position="112"/>
        <end position="123"/>
    </location>
</feature>
<feature type="coiled-coil region" evidence="1">
    <location>
        <begin position="313"/>
        <end position="357"/>
    </location>
</feature>